<keyword evidence="1" id="KW-0472">Membrane</keyword>
<feature type="transmembrane region" description="Helical" evidence="1">
    <location>
        <begin position="6"/>
        <end position="23"/>
    </location>
</feature>
<organism evidence="2 3">
    <name type="scientific">Flavobacterium proteolyticum</name>
    <dbReference type="NCBI Taxonomy" id="2911683"/>
    <lineage>
        <taxon>Bacteria</taxon>
        <taxon>Pseudomonadati</taxon>
        <taxon>Bacteroidota</taxon>
        <taxon>Flavobacteriia</taxon>
        <taxon>Flavobacteriales</taxon>
        <taxon>Flavobacteriaceae</taxon>
        <taxon>Flavobacterium</taxon>
    </lineage>
</organism>
<keyword evidence="1" id="KW-1133">Transmembrane helix</keyword>
<comment type="caution">
    <text evidence="2">The sequence shown here is derived from an EMBL/GenBank/DDBJ whole genome shotgun (WGS) entry which is preliminary data.</text>
</comment>
<gene>
    <name evidence="2" type="ORF">IM755_07010</name>
</gene>
<protein>
    <submittedName>
        <fullName evidence="2">Uncharacterized protein</fullName>
    </submittedName>
</protein>
<evidence type="ECO:0000313" key="3">
    <source>
        <dbReference type="Proteomes" id="UP000656274"/>
    </source>
</evidence>
<evidence type="ECO:0000313" key="2">
    <source>
        <dbReference type="EMBL" id="MBE9576459.1"/>
    </source>
</evidence>
<dbReference type="Proteomes" id="UP000656274">
    <property type="component" value="Unassembled WGS sequence"/>
</dbReference>
<evidence type="ECO:0000256" key="1">
    <source>
        <dbReference type="SAM" id="Phobius"/>
    </source>
</evidence>
<name>A0ABR9WTC4_9FLAO</name>
<reference evidence="2 3" key="1">
    <citation type="submission" date="2020-10" db="EMBL/GenBank/DDBJ databases">
        <title>The genome sequence of Flavobacterium aquaticum 1Y8A.</title>
        <authorList>
            <person name="Liu Y."/>
        </authorList>
    </citation>
    <scope>NUCLEOTIDE SEQUENCE [LARGE SCALE GENOMIC DNA]</scope>
    <source>
        <strain evidence="2 3">1Y8A</strain>
    </source>
</reference>
<accession>A0ABR9WTC4</accession>
<sequence length="54" mass="6297">MLTAIYFYVVFPIIVVSAIVYVVKNTKNPNKNNVVIKKYDLSEKNKEEKHEPNN</sequence>
<dbReference type="RefSeq" id="WP_194095148.1">
    <property type="nucleotide sequence ID" value="NZ_JADFTZ010000002.1"/>
</dbReference>
<proteinExistence type="predicted"/>
<dbReference type="EMBL" id="JADFTZ010000002">
    <property type="protein sequence ID" value="MBE9576459.1"/>
    <property type="molecule type" value="Genomic_DNA"/>
</dbReference>
<keyword evidence="3" id="KW-1185">Reference proteome</keyword>
<keyword evidence="1" id="KW-0812">Transmembrane</keyword>